<sequence>MLPRAVHPYRSAIQKQRKLDWTQVTTTLQVSVIFYWVENATDTHVGLKFEPCNTFARCATGFKRISVRSTVRTHFSYQRSNRTHRTTT</sequence>
<protein>
    <submittedName>
        <fullName evidence="1">Uncharacterized protein</fullName>
    </submittedName>
</protein>
<organism evidence="1 2">
    <name type="scientific">Streblomastix strix</name>
    <dbReference type="NCBI Taxonomy" id="222440"/>
    <lineage>
        <taxon>Eukaryota</taxon>
        <taxon>Metamonada</taxon>
        <taxon>Preaxostyla</taxon>
        <taxon>Oxymonadida</taxon>
        <taxon>Streblomastigidae</taxon>
        <taxon>Streblomastix</taxon>
    </lineage>
</organism>
<comment type="caution">
    <text evidence="1">The sequence shown here is derived from an EMBL/GenBank/DDBJ whole genome shotgun (WGS) entry which is preliminary data.</text>
</comment>
<proteinExistence type="predicted"/>
<accession>A0A5J4VUW0</accession>
<evidence type="ECO:0000313" key="1">
    <source>
        <dbReference type="EMBL" id="KAA6386265.1"/>
    </source>
</evidence>
<dbReference type="AlphaFoldDB" id="A0A5J4VUW0"/>
<evidence type="ECO:0000313" key="2">
    <source>
        <dbReference type="Proteomes" id="UP000324800"/>
    </source>
</evidence>
<reference evidence="1 2" key="1">
    <citation type="submission" date="2019-03" db="EMBL/GenBank/DDBJ databases">
        <title>Single cell metagenomics reveals metabolic interactions within the superorganism composed of flagellate Streblomastix strix and complex community of Bacteroidetes bacteria on its surface.</title>
        <authorList>
            <person name="Treitli S.C."/>
            <person name="Kolisko M."/>
            <person name="Husnik F."/>
            <person name="Keeling P."/>
            <person name="Hampl V."/>
        </authorList>
    </citation>
    <scope>NUCLEOTIDE SEQUENCE [LARGE SCALE GENOMIC DNA]</scope>
    <source>
        <strain evidence="1">ST1C</strain>
    </source>
</reference>
<dbReference type="Proteomes" id="UP000324800">
    <property type="component" value="Unassembled WGS sequence"/>
</dbReference>
<dbReference type="EMBL" id="SNRW01004880">
    <property type="protein sequence ID" value="KAA6386265.1"/>
    <property type="molecule type" value="Genomic_DNA"/>
</dbReference>
<name>A0A5J4VUW0_9EUKA</name>
<feature type="non-terminal residue" evidence="1">
    <location>
        <position position="88"/>
    </location>
</feature>
<gene>
    <name evidence="1" type="ORF">EZS28_018202</name>
</gene>